<organism evidence="2 3">
    <name type="scientific">Pseudonocardia thermophila</name>
    <dbReference type="NCBI Taxonomy" id="1848"/>
    <lineage>
        <taxon>Bacteria</taxon>
        <taxon>Bacillati</taxon>
        <taxon>Actinomycetota</taxon>
        <taxon>Actinomycetes</taxon>
        <taxon>Pseudonocardiales</taxon>
        <taxon>Pseudonocardiaceae</taxon>
        <taxon>Pseudonocardia</taxon>
    </lineage>
</organism>
<evidence type="ECO:0000313" key="3">
    <source>
        <dbReference type="Proteomes" id="UP000184363"/>
    </source>
</evidence>
<protein>
    <recommendedName>
        <fullName evidence="1">DUF8129 domain-containing protein</fullName>
    </recommendedName>
</protein>
<reference evidence="2 3" key="1">
    <citation type="submission" date="2016-11" db="EMBL/GenBank/DDBJ databases">
        <authorList>
            <person name="Jaros S."/>
            <person name="Januszkiewicz K."/>
            <person name="Wedrychowicz H."/>
        </authorList>
    </citation>
    <scope>NUCLEOTIDE SEQUENCE [LARGE SCALE GENOMIC DNA]</scope>
    <source>
        <strain evidence="2 3">DSM 43832</strain>
    </source>
</reference>
<dbReference type="InterPro" id="IPR058442">
    <property type="entry name" value="DUF8129"/>
</dbReference>
<dbReference type="STRING" id="1848.SAMN05443637_113138"/>
<proteinExistence type="predicted"/>
<dbReference type="Proteomes" id="UP000184363">
    <property type="component" value="Unassembled WGS sequence"/>
</dbReference>
<name>A0A1M6VZ65_PSETH</name>
<feature type="domain" description="DUF8129" evidence="1">
    <location>
        <begin position="296"/>
        <end position="334"/>
    </location>
</feature>
<evidence type="ECO:0000313" key="2">
    <source>
        <dbReference type="EMBL" id="SHK86714.1"/>
    </source>
</evidence>
<dbReference type="AlphaFoldDB" id="A0A1M6VZ65"/>
<sequence length="335" mass="35273">MPMTATIATPTETTDRQLRISALVAQLRALDHLTRTEARIARLRTAQARTSTVRRELEQNAAAADRRAAELADALRSLDAVPDVVAPLVGRVLALAKAVAEQAQPVDEAVLADLVLEQQLLDRARYTRGLAGHLGLPAVVALAEKLTDAHSETVEWLHAVLAQEAAGGPRALEPTPVQRITGGATRLAGLPARVAVERVNRTVDALGRRGRAARTQVEGALQGTVESLRSLVAGAQEVGGAGRDAALARAEEVAEREQAPAVADAAHTARARIGALSAGELPITRYEERTAADCVAAIRRLDDADDVRAIVAFEEKHKNRAGVLSAAGAQLAALT</sequence>
<dbReference type="EMBL" id="FRAP01000013">
    <property type="protein sequence ID" value="SHK86714.1"/>
    <property type="molecule type" value="Genomic_DNA"/>
</dbReference>
<accession>A0A1M6VZ65</accession>
<evidence type="ECO:0000259" key="1">
    <source>
        <dbReference type="Pfam" id="PF26450"/>
    </source>
</evidence>
<dbReference type="Pfam" id="PF26450">
    <property type="entry name" value="DUF8129"/>
    <property type="match status" value="1"/>
</dbReference>
<gene>
    <name evidence="2" type="ORF">SAMN05443637_113138</name>
</gene>
<keyword evidence="3" id="KW-1185">Reference proteome</keyword>